<evidence type="ECO:0000313" key="2">
    <source>
        <dbReference type="Proteomes" id="UP000566995"/>
    </source>
</evidence>
<proteinExistence type="predicted"/>
<accession>A0A7W7KSA8</accession>
<sequence>MSRTYRRGRPGHNLHYYQHIGVVYPERQTYYFGDYSWESEVKYLCRGNEGHLSYDEYARLTILQHHRDGLHCALLGNVPSWCRLLDVKRQSRQHKALIHRGLTLGDYDIALTALDKGQSYNYW</sequence>
<name>A0A7W7KSA8_PSENT</name>
<dbReference type="AlphaFoldDB" id="A0A7W7KSA8"/>
<protein>
    <submittedName>
        <fullName evidence="1">Uncharacterized protein</fullName>
    </submittedName>
</protein>
<reference evidence="1 2" key="1">
    <citation type="submission" date="2020-08" db="EMBL/GenBank/DDBJ databases">
        <title>Functional genomics of gut bacteria from endangered species of beetles.</title>
        <authorList>
            <person name="Carlos-Shanley C."/>
        </authorList>
    </citation>
    <scope>NUCLEOTIDE SEQUENCE [LARGE SCALE GENOMIC DNA]</scope>
    <source>
        <strain evidence="1 2">S00179</strain>
    </source>
</reference>
<dbReference type="EMBL" id="JACHLI010000043">
    <property type="protein sequence ID" value="MBB4867598.1"/>
    <property type="molecule type" value="Genomic_DNA"/>
</dbReference>
<gene>
    <name evidence="1" type="ORF">HNP46_006512</name>
</gene>
<evidence type="ECO:0000313" key="1">
    <source>
        <dbReference type="EMBL" id="MBB4867598.1"/>
    </source>
</evidence>
<dbReference type="RefSeq" id="WP_221455193.1">
    <property type="nucleotide sequence ID" value="NZ_JACHLI010000043.1"/>
</dbReference>
<dbReference type="Proteomes" id="UP000566995">
    <property type="component" value="Unassembled WGS sequence"/>
</dbReference>
<comment type="caution">
    <text evidence="1">The sequence shown here is derived from an EMBL/GenBank/DDBJ whole genome shotgun (WGS) entry which is preliminary data.</text>
</comment>
<organism evidence="1 2">
    <name type="scientific">Pseudomonas nitroreducens</name>
    <dbReference type="NCBI Taxonomy" id="46680"/>
    <lineage>
        <taxon>Bacteria</taxon>
        <taxon>Pseudomonadati</taxon>
        <taxon>Pseudomonadota</taxon>
        <taxon>Gammaproteobacteria</taxon>
        <taxon>Pseudomonadales</taxon>
        <taxon>Pseudomonadaceae</taxon>
        <taxon>Pseudomonas</taxon>
    </lineage>
</organism>